<organism evidence="2 3">
    <name type="scientific">Laodelphax striatellus</name>
    <name type="common">Small brown planthopper</name>
    <name type="synonym">Delphax striatella</name>
    <dbReference type="NCBI Taxonomy" id="195883"/>
    <lineage>
        <taxon>Eukaryota</taxon>
        <taxon>Metazoa</taxon>
        <taxon>Ecdysozoa</taxon>
        <taxon>Arthropoda</taxon>
        <taxon>Hexapoda</taxon>
        <taxon>Insecta</taxon>
        <taxon>Pterygota</taxon>
        <taxon>Neoptera</taxon>
        <taxon>Paraneoptera</taxon>
        <taxon>Hemiptera</taxon>
        <taxon>Auchenorrhyncha</taxon>
        <taxon>Fulgoroidea</taxon>
        <taxon>Delphacidae</taxon>
        <taxon>Criomorphinae</taxon>
        <taxon>Laodelphax</taxon>
    </lineage>
</organism>
<dbReference type="EMBL" id="QKKF02020908">
    <property type="protein sequence ID" value="RZF39017.1"/>
    <property type="molecule type" value="Genomic_DNA"/>
</dbReference>
<proteinExistence type="predicted"/>
<feature type="compositionally biased region" description="Polar residues" evidence="1">
    <location>
        <begin position="226"/>
        <end position="249"/>
    </location>
</feature>
<accession>A0A482WZK7</accession>
<feature type="region of interest" description="Disordered" evidence="1">
    <location>
        <begin position="102"/>
        <end position="152"/>
    </location>
</feature>
<dbReference type="OrthoDB" id="5945798at2759"/>
<feature type="compositionally biased region" description="Basic and acidic residues" evidence="1">
    <location>
        <begin position="262"/>
        <end position="288"/>
    </location>
</feature>
<dbReference type="Proteomes" id="UP000291343">
    <property type="component" value="Unassembled WGS sequence"/>
</dbReference>
<sequence>MSGGGGGGGGVDVANLIQEWLASQLTDATCVSSSWTVGKSKFGGRGLFATRDIQPSELIFVDIPIILAPYNVALLFVERQAAQRSQCVKSCMLHVSPAGRLRQATPTGDTRAGVAATRRTGRCRRAGDTPPDTSSGGPLVTPRRSPNDSRRIAGPRCVAAETLRQVLGTRLTREQEEWMVQCCRAMDTNAFETVQVPHQLRQEQHKNGSLAHEENASLENGGDENGSVSRENGSLQNGVQENGSLSHENGSVGHVNGSLENGVHENGHENGEQDHENGSLENGQHKNEPAATASHIGR</sequence>
<protein>
    <submittedName>
        <fullName evidence="2">Uncharacterized protein</fullName>
    </submittedName>
</protein>
<name>A0A482WZK7_LAOST</name>
<gene>
    <name evidence="2" type="ORF">LSTR_LSTR008607</name>
</gene>
<evidence type="ECO:0000313" key="3">
    <source>
        <dbReference type="Proteomes" id="UP000291343"/>
    </source>
</evidence>
<evidence type="ECO:0000256" key="1">
    <source>
        <dbReference type="SAM" id="MobiDB-lite"/>
    </source>
</evidence>
<keyword evidence="3" id="KW-1185">Reference proteome</keyword>
<feature type="region of interest" description="Disordered" evidence="1">
    <location>
        <begin position="216"/>
        <end position="298"/>
    </location>
</feature>
<feature type="compositionally biased region" description="Low complexity" evidence="1">
    <location>
        <begin position="107"/>
        <end position="118"/>
    </location>
</feature>
<comment type="caution">
    <text evidence="2">The sequence shown here is derived from an EMBL/GenBank/DDBJ whole genome shotgun (WGS) entry which is preliminary data.</text>
</comment>
<evidence type="ECO:0000313" key="2">
    <source>
        <dbReference type="EMBL" id="RZF39017.1"/>
    </source>
</evidence>
<dbReference type="SUPFAM" id="SSF82199">
    <property type="entry name" value="SET domain"/>
    <property type="match status" value="1"/>
</dbReference>
<dbReference type="STRING" id="195883.A0A482WZK7"/>
<dbReference type="InParanoid" id="A0A482WZK7"/>
<dbReference type="InterPro" id="IPR046341">
    <property type="entry name" value="SET_dom_sf"/>
</dbReference>
<dbReference type="AlphaFoldDB" id="A0A482WZK7"/>
<reference evidence="2 3" key="1">
    <citation type="journal article" date="2017" name="Gigascience">
        <title>Genome sequence of the small brown planthopper, Laodelphax striatellus.</title>
        <authorList>
            <person name="Zhu J."/>
            <person name="Jiang F."/>
            <person name="Wang X."/>
            <person name="Yang P."/>
            <person name="Bao Y."/>
            <person name="Zhao W."/>
            <person name="Wang W."/>
            <person name="Lu H."/>
            <person name="Wang Q."/>
            <person name="Cui N."/>
            <person name="Li J."/>
            <person name="Chen X."/>
            <person name="Luo L."/>
            <person name="Yu J."/>
            <person name="Kang L."/>
            <person name="Cui F."/>
        </authorList>
    </citation>
    <scope>NUCLEOTIDE SEQUENCE [LARGE SCALE GENOMIC DNA]</scope>
    <source>
        <strain evidence="2">Lst14</strain>
    </source>
</reference>